<dbReference type="GO" id="GO:0006529">
    <property type="term" value="P:asparagine biosynthetic process"/>
    <property type="evidence" value="ECO:0007669"/>
    <property type="project" value="InterPro"/>
</dbReference>
<gene>
    <name evidence="2" type="ORF">COO91_03421</name>
</gene>
<protein>
    <submittedName>
        <fullName evidence="2">Asparagine synthetase B</fullName>
    </submittedName>
</protein>
<dbReference type="GO" id="GO:0004066">
    <property type="term" value="F:asparagine synthase (glutamine-hydrolyzing) activity"/>
    <property type="evidence" value="ECO:0007669"/>
    <property type="project" value="InterPro"/>
</dbReference>
<evidence type="ECO:0000313" key="2">
    <source>
        <dbReference type="EMBL" id="AUB37476.1"/>
    </source>
</evidence>
<organism evidence="2 3">
    <name type="scientific">Nostoc flagelliforme CCNUN1</name>
    <dbReference type="NCBI Taxonomy" id="2038116"/>
    <lineage>
        <taxon>Bacteria</taxon>
        <taxon>Bacillati</taxon>
        <taxon>Cyanobacteriota</taxon>
        <taxon>Cyanophyceae</taxon>
        <taxon>Nostocales</taxon>
        <taxon>Nostocaceae</taxon>
        <taxon>Nostoc</taxon>
    </lineage>
</organism>
<name>A0A2K8SPT1_9NOSO</name>
<evidence type="ECO:0000313" key="3">
    <source>
        <dbReference type="Proteomes" id="UP000232003"/>
    </source>
</evidence>
<dbReference type="AlphaFoldDB" id="A0A2K8SPT1"/>
<reference evidence="2 3" key="1">
    <citation type="submission" date="2017-11" db="EMBL/GenBank/DDBJ databases">
        <title>Complete genome of a free-living desiccation-tolerant cyanobacterium and its photosynthetic adaptation to extreme terrestrial habitat.</title>
        <authorList>
            <person name="Shang J."/>
        </authorList>
    </citation>
    <scope>NUCLEOTIDE SEQUENCE [LARGE SCALE GENOMIC DNA]</scope>
    <source>
        <strain evidence="2 3">CCNUN1</strain>
    </source>
</reference>
<proteinExistence type="predicted"/>
<dbReference type="Pfam" id="PF00733">
    <property type="entry name" value="Asn_synthase"/>
    <property type="match status" value="1"/>
</dbReference>
<keyword evidence="3" id="KW-1185">Reference proteome</keyword>
<dbReference type="Gene3D" id="3.40.50.620">
    <property type="entry name" value="HUPs"/>
    <property type="match status" value="1"/>
</dbReference>
<dbReference type="OrthoDB" id="9763290at2"/>
<dbReference type="Proteomes" id="UP000232003">
    <property type="component" value="Chromosome"/>
</dbReference>
<dbReference type="RefSeq" id="WP_100899110.1">
    <property type="nucleotide sequence ID" value="NZ_CAWNNC010000001.1"/>
</dbReference>
<sequence length="417" mass="47370">MKRLIGKCNPRRDKDFVEVDSAIIPLNFEKVDGFNIPVGCGASFVSSQNGKVCLFTGWSHEIPLYYSIYRDNLYWHEQQLALPRQMRPVLVERGQAVIWHPERGITTYEIEPIPRPPIRSDEVSLDEAVEEYLNLILDAVGNRIKSSIHPVAVSQSGGLDSCLVAWALHTLGINFVPMVACSSLEDWDYQMAQLVLSQIGMEPMPILITPQMLPELFDEAVFCYESTQFDNLQMAAANVAIARQCRELGIKTIFNGHAHDDLMGSEGLVQGKFKQLQGTASERWRDARRDSMSGFGMEKMFSTVFRRHGIKVQMPFFDTDLANWVFSQTTNTIPAKARKPFARLATRKVLPVGEWSREVYNRHGYITGAGFYEDNIRPAIEEHLEKAKIVFAYLKTQDWRKVASQHSAEPIHEESTN</sequence>
<dbReference type="InterPro" id="IPR001962">
    <property type="entry name" value="Asn_synthase"/>
</dbReference>
<dbReference type="SUPFAM" id="SSF52402">
    <property type="entry name" value="Adenine nucleotide alpha hydrolases-like"/>
    <property type="match status" value="1"/>
</dbReference>
<feature type="domain" description="Asparagine synthetase" evidence="1">
    <location>
        <begin position="134"/>
        <end position="265"/>
    </location>
</feature>
<accession>A0A2K8SPT1</accession>
<evidence type="ECO:0000259" key="1">
    <source>
        <dbReference type="Pfam" id="PF00733"/>
    </source>
</evidence>
<dbReference type="InterPro" id="IPR014729">
    <property type="entry name" value="Rossmann-like_a/b/a_fold"/>
</dbReference>
<dbReference type="KEGG" id="nfl:COO91_03421"/>
<dbReference type="EMBL" id="CP024785">
    <property type="protein sequence ID" value="AUB37476.1"/>
    <property type="molecule type" value="Genomic_DNA"/>
</dbReference>